<name>A0ABT0EVD4_9PSED</name>
<dbReference type="PROSITE" id="PS51898">
    <property type="entry name" value="TYR_RECOMBINASE"/>
    <property type="match status" value="1"/>
</dbReference>
<protein>
    <submittedName>
        <fullName evidence="7">Site-specific integrase</fullName>
    </submittedName>
</protein>
<dbReference type="Proteomes" id="UP001299876">
    <property type="component" value="Unassembled WGS sequence"/>
</dbReference>
<reference evidence="7 8" key="1">
    <citation type="submission" date="2022-02" db="EMBL/GenBank/DDBJ databases">
        <title>Comparative genomics of the first Antarctic Pseudomonas spp. capable of biotransforming 2,4,6-Trinitrotoluene.</title>
        <authorList>
            <person name="Cabrera M.A."/>
            <person name="Marquez S.L."/>
            <person name="Perez-Donoso J.M."/>
        </authorList>
    </citation>
    <scope>NUCLEOTIDE SEQUENCE [LARGE SCALE GENOMIC DNA]</scope>
    <source>
        <strain evidence="7 8">TNT19</strain>
    </source>
</reference>
<organism evidence="7 8">
    <name type="scientific">Pseudomonas violetae</name>
    <dbReference type="NCBI Taxonomy" id="2915813"/>
    <lineage>
        <taxon>Bacteria</taxon>
        <taxon>Pseudomonadati</taxon>
        <taxon>Pseudomonadota</taxon>
        <taxon>Gammaproteobacteria</taxon>
        <taxon>Pseudomonadales</taxon>
        <taxon>Pseudomonadaceae</taxon>
        <taxon>Pseudomonas</taxon>
    </lineage>
</organism>
<dbReference type="InterPro" id="IPR013762">
    <property type="entry name" value="Integrase-like_cat_sf"/>
</dbReference>
<dbReference type="PANTHER" id="PTHR30349">
    <property type="entry name" value="PHAGE INTEGRASE-RELATED"/>
    <property type="match status" value="1"/>
</dbReference>
<evidence type="ECO:0000256" key="2">
    <source>
        <dbReference type="ARBA" id="ARBA00022908"/>
    </source>
</evidence>
<evidence type="ECO:0000256" key="4">
    <source>
        <dbReference type="ARBA" id="ARBA00023172"/>
    </source>
</evidence>
<dbReference type="RefSeq" id="WP_247289105.1">
    <property type="nucleotide sequence ID" value="NZ_JAKNRW010000003.1"/>
</dbReference>
<keyword evidence="4" id="KW-0233">DNA recombination</keyword>
<evidence type="ECO:0000313" key="7">
    <source>
        <dbReference type="EMBL" id="MCK1789706.1"/>
    </source>
</evidence>
<feature type="domain" description="Tyr recombinase" evidence="6">
    <location>
        <begin position="201"/>
        <end position="421"/>
    </location>
</feature>
<evidence type="ECO:0000259" key="6">
    <source>
        <dbReference type="PROSITE" id="PS51898"/>
    </source>
</evidence>
<proteinExistence type="inferred from homology"/>
<comment type="caution">
    <text evidence="7">The sequence shown here is derived from an EMBL/GenBank/DDBJ whole genome shotgun (WGS) entry which is preliminary data.</text>
</comment>
<evidence type="ECO:0000313" key="8">
    <source>
        <dbReference type="Proteomes" id="UP001299876"/>
    </source>
</evidence>
<dbReference type="InterPro" id="IPR011010">
    <property type="entry name" value="DNA_brk_join_enz"/>
</dbReference>
<comment type="similarity">
    <text evidence="1">Belongs to the 'phage' integrase family.</text>
</comment>
<evidence type="ECO:0000256" key="1">
    <source>
        <dbReference type="ARBA" id="ARBA00008857"/>
    </source>
</evidence>
<keyword evidence="2" id="KW-0229">DNA integration</keyword>
<dbReference type="Gene3D" id="1.10.443.10">
    <property type="entry name" value="Intergrase catalytic core"/>
    <property type="match status" value="1"/>
</dbReference>
<dbReference type="InterPro" id="IPR002104">
    <property type="entry name" value="Integrase_catalytic"/>
</dbReference>
<accession>A0ABT0EVD4</accession>
<keyword evidence="3" id="KW-0238">DNA-binding</keyword>
<evidence type="ECO:0000256" key="3">
    <source>
        <dbReference type="ARBA" id="ARBA00023125"/>
    </source>
</evidence>
<evidence type="ECO:0000256" key="5">
    <source>
        <dbReference type="SAM" id="MobiDB-lite"/>
    </source>
</evidence>
<feature type="compositionally biased region" description="Basic and acidic residues" evidence="5">
    <location>
        <begin position="260"/>
        <end position="271"/>
    </location>
</feature>
<keyword evidence="8" id="KW-1185">Reference proteome</keyword>
<dbReference type="SUPFAM" id="SSF56349">
    <property type="entry name" value="DNA breaking-rejoining enzymes"/>
    <property type="match status" value="1"/>
</dbReference>
<dbReference type="PANTHER" id="PTHR30349:SF41">
    <property type="entry name" value="INTEGRASE_RECOMBINASE PROTEIN MJ0367-RELATED"/>
    <property type="match status" value="1"/>
</dbReference>
<sequence length="455" mass="51115">MKNVRLIDRGIPRLYEIATGRPVDVFNTYSDLLFNSLYQSSGASTPHLYCPDVAHFLDYCYETGVLGDRCLTPKAANITICQYQNYLTEAENSKDFIVRRAAKALNRKPVSKVAAARYIAAVNHFLHASTTLIHDTASFTSILFGGKPVPLLTLPAVKPRRRSQSERGKILENTLQYGARRSDFAFAPGGIPSPKLERDDSTRDFPTRHILSLLRSAPSALYRCLWALQAGGGLRISEAFLIKLTDIHRKNRTIQIEDPDNQRDPSKKRDGSALPFKGRQTTSVIMFEPYKSIFFEALDQYRAERPASSSDFLFVSEKPGSYGEPIILSEKFNSVTKAYNETLKNIQRSFGMTMDGIKLFTSHSLRHFYGNWARNCVHIPGRSRIGLELSEIQLLMGHKDIKSTERYARLDAMNIAAEIAAANQLVHCWSSSYSADLVRGQTYARLADELMARAA</sequence>
<dbReference type="EMBL" id="JAKNRW010000003">
    <property type="protein sequence ID" value="MCK1789706.1"/>
    <property type="molecule type" value="Genomic_DNA"/>
</dbReference>
<feature type="region of interest" description="Disordered" evidence="5">
    <location>
        <begin position="255"/>
        <end position="275"/>
    </location>
</feature>
<gene>
    <name evidence="7" type="ORF">L9059_05800</name>
</gene>
<dbReference type="InterPro" id="IPR050090">
    <property type="entry name" value="Tyrosine_recombinase_XerCD"/>
</dbReference>
<dbReference type="Pfam" id="PF00589">
    <property type="entry name" value="Phage_integrase"/>
    <property type="match status" value="1"/>
</dbReference>
<dbReference type="CDD" id="cd00397">
    <property type="entry name" value="DNA_BRE_C"/>
    <property type="match status" value="1"/>
</dbReference>